<keyword evidence="1" id="KW-0812">Transmembrane</keyword>
<dbReference type="Proteomes" id="UP000199592">
    <property type="component" value="Unassembled WGS sequence"/>
</dbReference>
<dbReference type="InterPro" id="IPR046714">
    <property type="entry name" value="DUF6787"/>
</dbReference>
<keyword evidence="1" id="KW-0472">Membrane</keyword>
<gene>
    <name evidence="3" type="ORF">SAMN04487892_1212</name>
</gene>
<accession>A0A1H2SR03</accession>
<keyword evidence="4" id="KW-1185">Reference proteome</keyword>
<dbReference type="STRING" id="1073328.SAMN05216294_2571"/>
<name>A0A1H2SR03_9FLAO</name>
<reference evidence="4" key="1">
    <citation type="submission" date="2016-10" db="EMBL/GenBank/DDBJ databases">
        <authorList>
            <person name="Varghese N."/>
            <person name="Submissions S."/>
        </authorList>
    </citation>
    <scope>NUCLEOTIDE SEQUENCE [LARGE SCALE GENOMIC DNA]</scope>
    <source>
        <strain evidence="4">DSM 25030</strain>
    </source>
</reference>
<protein>
    <recommendedName>
        <fullName evidence="2">DUF6787 domain-containing protein</fullName>
    </recommendedName>
</protein>
<feature type="transmembrane region" description="Helical" evidence="1">
    <location>
        <begin position="50"/>
        <end position="72"/>
    </location>
</feature>
<evidence type="ECO:0000256" key="1">
    <source>
        <dbReference type="SAM" id="Phobius"/>
    </source>
</evidence>
<dbReference type="RefSeq" id="WP_090296807.1">
    <property type="nucleotide sequence ID" value="NZ_FNKI01000002.1"/>
</dbReference>
<sequence length="171" mass="20050">MQKIKARWEISKNWQLLFPFLGAFLTFLTAYTIARRLLHAFGMNNTAAEWIFTGTVSISIFYGLIKFFIWCFKKLENKWVVNEKWEMIAIFIVFAITGSLAGKLAGPLVHWIGLDDENVPKAIYWTCRILMIFPIYQVLLVCIGWVFGQFKFFWAFEKKMLKRMGLGFLLP</sequence>
<dbReference type="OrthoDB" id="1151370at2"/>
<keyword evidence="1" id="KW-1133">Transmembrane helix</keyword>
<feature type="domain" description="DUF6787" evidence="2">
    <location>
        <begin position="90"/>
        <end position="168"/>
    </location>
</feature>
<feature type="transmembrane region" description="Helical" evidence="1">
    <location>
        <begin position="122"/>
        <end position="154"/>
    </location>
</feature>
<dbReference type="EMBL" id="FNMY01000001">
    <property type="protein sequence ID" value="SDW33895.1"/>
    <property type="molecule type" value="Genomic_DNA"/>
</dbReference>
<evidence type="ECO:0000259" key="2">
    <source>
        <dbReference type="Pfam" id="PF20584"/>
    </source>
</evidence>
<feature type="transmembrane region" description="Helical" evidence="1">
    <location>
        <begin position="84"/>
        <end position="102"/>
    </location>
</feature>
<dbReference type="AlphaFoldDB" id="A0A1H2SR03"/>
<proteinExistence type="predicted"/>
<evidence type="ECO:0000313" key="4">
    <source>
        <dbReference type="Proteomes" id="UP000199592"/>
    </source>
</evidence>
<organism evidence="3 4">
    <name type="scientific">Flagellimonas zhangzhouensis</name>
    <dbReference type="NCBI Taxonomy" id="1073328"/>
    <lineage>
        <taxon>Bacteria</taxon>
        <taxon>Pseudomonadati</taxon>
        <taxon>Bacteroidota</taxon>
        <taxon>Flavobacteriia</taxon>
        <taxon>Flavobacteriales</taxon>
        <taxon>Flavobacteriaceae</taxon>
        <taxon>Flagellimonas</taxon>
    </lineage>
</organism>
<dbReference type="Pfam" id="PF20584">
    <property type="entry name" value="DUF6787"/>
    <property type="match status" value="1"/>
</dbReference>
<evidence type="ECO:0000313" key="3">
    <source>
        <dbReference type="EMBL" id="SDW33895.1"/>
    </source>
</evidence>